<evidence type="ECO:0000313" key="2">
    <source>
        <dbReference type="Proteomes" id="UP000605970"/>
    </source>
</evidence>
<accession>A0A8S9Z7J1</accession>
<comment type="caution">
    <text evidence="1">The sequence shown here is derived from an EMBL/GenBank/DDBJ whole genome shotgun (WGS) entry which is preliminary data.</text>
</comment>
<dbReference type="Proteomes" id="UP000605970">
    <property type="component" value="Unassembled WGS sequence"/>
</dbReference>
<keyword evidence="2" id="KW-1185">Reference proteome</keyword>
<dbReference type="EMBL" id="JABEBT010000164">
    <property type="protein sequence ID" value="KAF7627164.1"/>
    <property type="molecule type" value="Genomic_DNA"/>
</dbReference>
<gene>
    <name evidence="1" type="ORF">Mgra_00009561</name>
</gene>
<reference evidence="1" key="1">
    <citation type="journal article" date="2020" name="Ecol. Evol.">
        <title>Genome structure and content of the rice root-knot nematode (Meloidogyne graminicola).</title>
        <authorList>
            <person name="Phan N.T."/>
            <person name="Danchin E.G.J."/>
            <person name="Klopp C."/>
            <person name="Perfus-Barbeoch L."/>
            <person name="Kozlowski D.K."/>
            <person name="Koutsovoulos G.D."/>
            <person name="Lopez-Roques C."/>
            <person name="Bouchez O."/>
            <person name="Zahm M."/>
            <person name="Besnard G."/>
            <person name="Bellafiore S."/>
        </authorList>
    </citation>
    <scope>NUCLEOTIDE SEQUENCE</scope>
    <source>
        <strain evidence="1">VN-18</strain>
    </source>
</reference>
<name>A0A8S9Z7J1_9BILA</name>
<sequence>MIIFHPFLKRDLLRMLFCFRIFRPNIVEPINYNKEITSRTIKQSFQIYKQPKDINGNPLISVEMNHDLCGVHFKQLAILWK</sequence>
<protein>
    <submittedName>
        <fullName evidence="1">Uncharacterized protein</fullName>
    </submittedName>
</protein>
<organism evidence="1 2">
    <name type="scientific">Meloidogyne graminicola</name>
    <dbReference type="NCBI Taxonomy" id="189291"/>
    <lineage>
        <taxon>Eukaryota</taxon>
        <taxon>Metazoa</taxon>
        <taxon>Ecdysozoa</taxon>
        <taxon>Nematoda</taxon>
        <taxon>Chromadorea</taxon>
        <taxon>Rhabditida</taxon>
        <taxon>Tylenchina</taxon>
        <taxon>Tylenchomorpha</taxon>
        <taxon>Tylenchoidea</taxon>
        <taxon>Meloidogynidae</taxon>
        <taxon>Meloidogyninae</taxon>
        <taxon>Meloidogyne</taxon>
    </lineage>
</organism>
<proteinExistence type="predicted"/>
<evidence type="ECO:0000313" key="1">
    <source>
        <dbReference type="EMBL" id="KAF7627164.1"/>
    </source>
</evidence>
<dbReference type="AlphaFoldDB" id="A0A8S9Z7J1"/>